<gene>
    <name evidence="1" type="ORF">NEJAP_1425</name>
</gene>
<proteinExistence type="predicted"/>
<evidence type="ECO:0008006" key="3">
    <source>
        <dbReference type="Google" id="ProtNLM"/>
    </source>
</evidence>
<reference evidence="1 2" key="1">
    <citation type="journal article" date="2008" name="Int. J. Syst. Evol. Microbiol.">
        <title>Neptunomonas japonica sp. nov., an Osedax japonicus symbiont-like bacterium isolated from sediment adjacent to sperm whale carcasses off Kagoshima, Japan.</title>
        <authorList>
            <person name="Miyazaki M."/>
            <person name="Nogi Y."/>
            <person name="Fujiwara Y."/>
            <person name="Kawato M."/>
            <person name="Kubokawa K."/>
            <person name="Horikoshi K."/>
        </authorList>
    </citation>
    <scope>NUCLEOTIDE SEQUENCE [LARGE SCALE GENOMIC DNA]</scope>
    <source>
        <strain evidence="1 2">JAMM 1380</strain>
    </source>
</reference>
<keyword evidence="2" id="KW-1185">Reference proteome</keyword>
<organism evidence="1 2">
    <name type="scientific">Neptunomonas japonica JAMM 1380</name>
    <dbReference type="NCBI Taxonomy" id="1441457"/>
    <lineage>
        <taxon>Bacteria</taxon>
        <taxon>Pseudomonadati</taxon>
        <taxon>Pseudomonadota</taxon>
        <taxon>Gammaproteobacteria</taxon>
        <taxon>Oceanospirillales</taxon>
        <taxon>Oceanospirillaceae</taxon>
        <taxon>Neptunomonas</taxon>
    </lineage>
</organism>
<dbReference type="EMBL" id="AP014546">
    <property type="protein sequence ID" value="BBB29377.1"/>
    <property type="molecule type" value="Genomic_DNA"/>
</dbReference>
<evidence type="ECO:0000313" key="2">
    <source>
        <dbReference type="Proteomes" id="UP000595332"/>
    </source>
</evidence>
<dbReference type="AlphaFoldDB" id="A0A7R6PFV3"/>
<name>A0A7R6PFV3_9GAMM</name>
<sequence length="116" mass="12686">MKKQSLKAKLLNPAKLTPLTVAIFGDTYQVARSSAAKVALVNNQLNDTDDPQVLEKISAQFILESIIDEDGVSLSESVTAEELLNTYDHVSVREAYTKIMKVNFGGSEGIEEAKKD</sequence>
<dbReference type="RefSeq" id="WP_201349994.1">
    <property type="nucleotide sequence ID" value="NZ_AP014546.1"/>
</dbReference>
<evidence type="ECO:0000313" key="1">
    <source>
        <dbReference type="EMBL" id="BBB29377.1"/>
    </source>
</evidence>
<dbReference type="Proteomes" id="UP000595332">
    <property type="component" value="Chromosome"/>
</dbReference>
<dbReference type="KEGG" id="njp:NEJAP_1425"/>
<accession>A0A7R6PFV3</accession>
<protein>
    <recommendedName>
        <fullName evidence="3">Phage tail protein</fullName>
    </recommendedName>
</protein>